<feature type="compositionally biased region" description="Polar residues" evidence="1">
    <location>
        <begin position="1384"/>
        <end position="1401"/>
    </location>
</feature>
<feature type="region of interest" description="Disordered" evidence="1">
    <location>
        <begin position="1666"/>
        <end position="1699"/>
    </location>
</feature>
<feature type="compositionally biased region" description="Basic and acidic residues" evidence="1">
    <location>
        <begin position="587"/>
        <end position="615"/>
    </location>
</feature>
<accession>A0A6A5ECX0</accession>
<feature type="compositionally biased region" description="Low complexity" evidence="1">
    <location>
        <begin position="54"/>
        <end position="68"/>
    </location>
</feature>
<feature type="region of interest" description="Disordered" evidence="1">
    <location>
        <begin position="943"/>
        <end position="992"/>
    </location>
</feature>
<feature type="region of interest" description="Disordered" evidence="1">
    <location>
        <begin position="817"/>
        <end position="865"/>
    </location>
</feature>
<feature type="compositionally biased region" description="Basic and acidic residues" evidence="1">
    <location>
        <begin position="832"/>
        <end position="848"/>
    </location>
</feature>
<feature type="compositionally biased region" description="Polar residues" evidence="1">
    <location>
        <begin position="1413"/>
        <end position="1423"/>
    </location>
</feature>
<organism evidence="2 3">
    <name type="scientific">Perca fluviatilis</name>
    <name type="common">European perch</name>
    <dbReference type="NCBI Taxonomy" id="8168"/>
    <lineage>
        <taxon>Eukaryota</taxon>
        <taxon>Metazoa</taxon>
        <taxon>Chordata</taxon>
        <taxon>Craniata</taxon>
        <taxon>Vertebrata</taxon>
        <taxon>Euteleostomi</taxon>
        <taxon>Actinopterygii</taxon>
        <taxon>Neopterygii</taxon>
        <taxon>Teleostei</taxon>
        <taxon>Neoteleostei</taxon>
        <taxon>Acanthomorphata</taxon>
        <taxon>Eupercaria</taxon>
        <taxon>Perciformes</taxon>
        <taxon>Percoidei</taxon>
        <taxon>Percidae</taxon>
        <taxon>Percinae</taxon>
        <taxon>Perca</taxon>
    </lineage>
</organism>
<feature type="region of interest" description="Disordered" evidence="1">
    <location>
        <begin position="751"/>
        <end position="787"/>
    </location>
</feature>
<protein>
    <submittedName>
        <fullName evidence="2">Uncharacterized protein</fullName>
    </submittedName>
</protein>
<feature type="region of interest" description="Disordered" evidence="1">
    <location>
        <begin position="569"/>
        <end position="618"/>
    </location>
</feature>
<feature type="region of interest" description="Disordered" evidence="1">
    <location>
        <begin position="1380"/>
        <end position="1425"/>
    </location>
</feature>
<feature type="compositionally biased region" description="Polar residues" evidence="1">
    <location>
        <begin position="1214"/>
        <end position="1226"/>
    </location>
</feature>
<feature type="region of interest" description="Disordered" evidence="1">
    <location>
        <begin position="1598"/>
        <end position="1617"/>
    </location>
</feature>
<feature type="region of interest" description="Disordered" evidence="1">
    <location>
        <begin position="1076"/>
        <end position="1096"/>
    </location>
</feature>
<proteinExistence type="predicted"/>
<evidence type="ECO:0000256" key="1">
    <source>
        <dbReference type="SAM" id="MobiDB-lite"/>
    </source>
</evidence>
<evidence type="ECO:0000313" key="3">
    <source>
        <dbReference type="Proteomes" id="UP000465112"/>
    </source>
</evidence>
<keyword evidence="3" id="KW-1185">Reference proteome</keyword>
<feature type="compositionally biased region" description="Basic and acidic residues" evidence="1">
    <location>
        <begin position="954"/>
        <end position="965"/>
    </location>
</feature>
<feature type="region of interest" description="Disordered" evidence="1">
    <location>
        <begin position="1256"/>
        <end position="1283"/>
    </location>
</feature>
<feature type="compositionally biased region" description="Polar residues" evidence="1">
    <location>
        <begin position="687"/>
        <end position="696"/>
    </location>
</feature>
<dbReference type="Proteomes" id="UP000465112">
    <property type="component" value="Chromosome 21"/>
</dbReference>
<feature type="region of interest" description="Disordered" evidence="1">
    <location>
        <begin position="444"/>
        <end position="469"/>
    </location>
</feature>
<feature type="region of interest" description="Disordered" evidence="1">
    <location>
        <begin position="686"/>
        <end position="738"/>
    </location>
</feature>
<feature type="region of interest" description="Disordered" evidence="1">
    <location>
        <begin position="1207"/>
        <end position="1227"/>
    </location>
</feature>
<feature type="region of interest" description="Disordered" evidence="1">
    <location>
        <begin position="49"/>
        <end position="69"/>
    </location>
</feature>
<reference evidence="2 3" key="1">
    <citation type="submission" date="2019-06" db="EMBL/GenBank/DDBJ databases">
        <title>A chromosome-scale genome assembly of the European perch, Perca fluviatilis.</title>
        <authorList>
            <person name="Roques C."/>
            <person name="Zahm M."/>
            <person name="Cabau C."/>
            <person name="Klopp C."/>
            <person name="Bouchez O."/>
            <person name="Donnadieu C."/>
            <person name="Kuhl H."/>
            <person name="Gislard M."/>
            <person name="Guendouz S."/>
            <person name="Journot L."/>
            <person name="Haffray P."/>
            <person name="Bestin A."/>
            <person name="Morvezen R."/>
            <person name="Feron R."/>
            <person name="Wen M."/>
            <person name="Jouanno E."/>
            <person name="Herpin A."/>
            <person name="Schartl M."/>
            <person name="Postlethwait J."/>
            <person name="Schaerlinger B."/>
            <person name="Chardard D."/>
            <person name="Lecocq T."/>
            <person name="Poncet C."/>
            <person name="Jaffrelo L."/>
            <person name="Lampietro C."/>
            <person name="Guiguen Y."/>
        </authorList>
    </citation>
    <scope>NUCLEOTIDE SEQUENCE [LARGE SCALE GENOMIC DNA]</scope>
    <source>
        <tissue evidence="2">Blood</tissue>
    </source>
</reference>
<sequence length="1787" mass="194775">MEIGCTTTSATEKLEGETRQEMTEKLKNIPHGICEGRFVVLQELNSPTCEETQEGVPEYNNEPGPEENTTQRFLEEGDCEEIQVSQLPEEVESKETESLQNSGFSTGADYLLVREHMEEKRESPRDITGSFEAGLPHETEKPLVEVVIQESGHLLAEEEGELLVDLMKTGIEHLKFESDVCLPDESDKAQDRPEGLLVEFEIDEELHESKADAAGNGSETPGAVTAEEEVGFADETLLEVKEQKMTETSFFQEAVDAIDSEQNSTMTPSSLEDIIKSGLLKQSAETEPELLEDVEMQDARIDMEETGNGVEEDAGEDEKQNKNELEFLHLQVAGMAESESYRPVESLQTENQLSDEALEMISNEEGLTEAAGESKTAESKRRDLTLSTEEVAKHVTELEGSCAEETVCSISGHQDVIDEEILDLWIQTVLSEDTGGIKHQEEPELGHQMEPSNQEQDEIASVQTEKEKEQLLELNSRESELVSDTEMSSSTVESGFLDQSLSEWGIQNRETQLLKTSSTVSFPGIYDMLANVSESANISELSPQQFYSGSPDKLMEKAAETAQSYLKEEDLITERGFHPDTGVTSPEARHLNQESDKSQEKTEVQTKTGSQKEVDAEITDWTDSKEAEFKPMTEMSTPFKVEKTKAEDEPLEITLSDSLDQIKPTESGPSRSISEASFEEEIVLTESGLQSDTCTESKSKMPSLDKPQPGWSEDIAESLPGLNRAEVAEQPTSKDQMEVDTVALDFTVQRSRISVKNPRVRPPKDPRSLLHKPSVDPTPSSHVSAKVPAGVPLRGLGIGIKLPGLGAGFPVLKKTQRVVSDECSPETLSQETKPEEKSDAPKQDEAQPKPKWMTPRHPGFGNPLMSELKTKLKKTTKELWSREQLVCGHGDSERTPEEKNEFLEIIRGPECFYGLDCSSPNLNATAQIPCPQNKTLDLLQSNVSSPKADSFDTEPSKHNGTKDVSETSSINHAGTEENYSEVHSPELSRHSGTTEIDIEAPEQWLDVRYFPDITLLDVTRDSEITQDRDLSFMAVTPDIKPVDSLKNNMPPSELSGQIVAEPGKLNTNRSEELSGTLTGNVLHNTSSSSGSDKSVGENIKQTSLDATWDISKGSVLDNSQPSLEPSEPNMVKIQTSAQEVLGTPPANVTHDITSSSDVSVYCAPSQFSTSDMQCTTSSNDVPSELHVEPVVTSNTVEANSEEIFTSHDAELSSKIPQPSPKTAGSVNSTFTSLQLSQLSSSTNLNTTTQILVPQNNTLDLPSSNVNGPEAGSEATDQDTSVSKNVTETSLIMNQNRSAERASGSCDMQNATFDRRSLQKSSGNTVLGDAGVATFCLQNISDTKSTKQNSTITLSEKSVIQNNTFNTKSTKQNGTITLSEKDSHQNTFDQPSPLNVCNATSSPKEKHSEVQPPELSTPNGTIDSTDPIANIVDTPESTFEANPAVEVAFRVGRRETKDHSQSALSLTDDLSLTLGHQSMDTENIKAKPFNWDDPLDLRADSLITSTPMTDCKIANLNIQREEGKTIGAQKKLYGDGPSKPDAQMPSEIPSNIICDRKTFLRQPASKSLLPPPKTASQLLRQKLPSALPGRFKAATSTLPVTRRRTQPEALRNTAASDTAQVTTARSSFYKLCASTKGAKQPNMGLQRLQVSGVPTGCRAATGLRLPSARSNAPASSNTNKLCGPTAANPVTKQPLNGGEALPNAKRKKMDAAVPAITAAEISTSCDGVSRAKALKQPAANHGALQAKPKGHGCANCILLEQQLKTQSVELRSLREELLKKGRKKDNDV</sequence>
<name>A0A6A5ECX0_PERFL</name>
<evidence type="ECO:0000313" key="2">
    <source>
        <dbReference type="EMBL" id="KAF1373924.1"/>
    </source>
</evidence>
<feature type="compositionally biased region" description="Basic and acidic residues" evidence="1">
    <location>
        <begin position="569"/>
        <end position="578"/>
    </location>
</feature>
<feature type="compositionally biased region" description="Low complexity" evidence="1">
    <location>
        <begin position="1666"/>
        <end position="1676"/>
    </location>
</feature>
<feature type="compositionally biased region" description="Polar residues" evidence="1">
    <location>
        <begin position="1256"/>
        <end position="1266"/>
    </location>
</feature>
<gene>
    <name evidence="2" type="ORF">PFLUV_G00243970</name>
</gene>
<feature type="compositionally biased region" description="Polar residues" evidence="1">
    <location>
        <begin position="1076"/>
        <end position="1085"/>
    </location>
</feature>
<feature type="region of interest" description="Disordered" evidence="1">
    <location>
        <begin position="630"/>
        <end position="651"/>
    </location>
</feature>
<comment type="caution">
    <text evidence="2">The sequence shown here is derived from an EMBL/GenBank/DDBJ whole genome shotgun (WGS) entry which is preliminary data.</text>
</comment>
<dbReference type="EMBL" id="VHII01000021">
    <property type="protein sequence ID" value="KAF1373924.1"/>
    <property type="molecule type" value="Genomic_DNA"/>
</dbReference>